<protein>
    <submittedName>
        <fullName evidence="1">Uncharacterized protein</fullName>
    </submittedName>
</protein>
<sequence>MAAYLSNASSAMMLRLSGWASTNSTERPMASASLLLRSFSYIPSLFIFQVYNSVIDIDLHPPSLELELAVSATDSDAVSDVPVALMTDLEINDRCDRMSAHLKSRYQGLLEVHEILDRNWESVPDLDDKMRI</sequence>
<dbReference type="Proteomes" id="UP000235672">
    <property type="component" value="Unassembled WGS sequence"/>
</dbReference>
<organism evidence="1 2">
    <name type="scientific">Hyaloscypha hepaticicola</name>
    <dbReference type="NCBI Taxonomy" id="2082293"/>
    <lineage>
        <taxon>Eukaryota</taxon>
        <taxon>Fungi</taxon>
        <taxon>Dikarya</taxon>
        <taxon>Ascomycota</taxon>
        <taxon>Pezizomycotina</taxon>
        <taxon>Leotiomycetes</taxon>
        <taxon>Helotiales</taxon>
        <taxon>Hyaloscyphaceae</taxon>
        <taxon>Hyaloscypha</taxon>
    </lineage>
</organism>
<name>A0A2J6Q5X1_9HELO</name>
<dbReference type="EMBL" id="KZ613480">
    <property type="protein sequence ID" value="PMD21594.1"/>
    <property type="molecule type" value="Genomic_DNA"/>
</dbReference>
<dbReference type="AlphaFoldDB" id="A0A2J6Q5X1"/>
<evidence type="ECO:0000313" key="2">
    <source>
        <dbReference type="Proteomes" id="UP000235672"/>
    </source>
</evidence>
<gene>
    <name evidence="1" type="ORF">NA56DRAFT_703231</name>
</gene>
<accession>A0A2J6Q5X1</accession>
<proteinExistence type="predicted"/>
<keyword evidence="2" id="KW-1185">Reference proteome</keyword>
<reference evidence="1 2" key="1">
    <citation type="submission" date="2016-05" db="EMBL/GenBank/DDBJ databases">
        <title>A degradative enzymes factory behind the ericoid mycorrhizal symbiosis.</title>
        <authorList>
            <consortium name="DOE Joint Genome Institute"/>
            <person name="Martino E."/>
            <person name="Morin E."/>
            <person name="Grelet G."/>
            <person name="Kuo A."/>
            <person name="Kohler A."/>
            <person name="Daghino S."/>
            <person name="Barry K."/>
            <person name="Choi C."/>
            <person name="Cichocki N."/>
            <person name="Clum A."/>
            <person name="Copeland A."/>
            <person name="Hainaut M."/>
            <person name="Haridas S."/>
            <person name="Labutti K."/>
            <person name="Lindquist E."/>
            <person name="Lipzen A."/>
            <person name="Khouja H.-R."/>
            <person name="Murat C."/>
            <person name="Ohm R."/>
            <person name="Olson A."/>
            <person name="Spatafora J."/>
            <person name="Veneault-Fourrey C."/>
            <person name="Henrissat B."/>
            <person name="Grigoriev I."/>
            <person name="Martin F."/>
            <person name="Perotto S."/>
        </authorList>
    </citation>
    <scope>NUCLEOTIDE SEQUENCE [LARGE SCALE GENOMIC DNA]</scope>
    <source>
        <strain evidence="1 2">UAMH 7357</strain>
    </source>
</reference>
<evidence type="ECO:0000313" key="1">
    <source>
        <dbReference type="EMBL" id="PMD21594.1"/>
    </source>
</evidence>